<reference evidence="1" key="1">
    <citation type="submission" date="2021-06" db="EMBL/GenBank/DDBJ databases">
        <authorList>
            <person name="Kallberg Y."/>
            <person name="Tangrot J."/>
            <person name="Rosling A."/>
        </authorList>
    </citation>
    <scope>NUCLEOTIDE SEQUENCE</scope>
    <source>
        <strain evidence="1">MA461A</strain>
    </source>
</reference>
<name>A0ACA9QR33_9GLOM</name>
<comment type="caution">
    <text evidence="1">The sequence shown here is derived from an EMBL/GenBank/DDBJ whole genome shotgun (WGS) entry which is preliminary data.</text>
</comment>
<gene>
    <name evidence="1" type="ORF">RPERSI_LOCUS15451</name>
</gene>
<organism evidence="1 2">
    <name type="scientific">Racocetra persica</name>
    <dbReference type="NCBI Taxonomy" id="160502"/>
    <lineage>
        <taxon>Eukaryota</taxon>
        <taxon>Fungi</taxon>
        <taxon>Fungi incertae sedis</taxon>
        <taxon>Mucoromycota</taxon>
        <taxon>Glomeromycotina</taxon>
        <taxon>Glomeromycetes</taxon>
        <taxon>Diversisporales</taxon>
        <taxon>Gigasporaceae</taxon>
        <taxon>Racocetra</taxon>
    </lineage>
</organism>
<evidence type="ECO:0000313" key="2">
    <source>
        <dbReference type="Proteomes" id="UP000789920"/>
    </source>
</evidence>
<feature type="non-terminal residue" evidence="1">
    <location>
        <position position="1"/>
    </location>
</feature>
<protein>
    <submittedName>
        <fullName evidence="1">20707_t:CDS:1</fullName>
    </submittedName>
</protein>
<proteinExistence type="predicted"/>
<feature type="non-terminal residue" evidence="1">
    <location>
        <position position="58"/>
    </location>
</feature>
<dbReference type="Proteomes" id="UP000789920">
    <property type="component" value="Unassembled WGS sequence"/>
</dbReference>
<evidence type="ECO:0000313" key="1">
    <source>
        <dbReference type="EMBL" id="CAG8762972.1"/>
    </source>
</evidence>
<dbReference type="EMBL" id="CAJVQC010037114">
    <property type="protein sequence ID" value="CAG8762972.1"/>
    <property type="molecule type" value="Genomic_DNA"/>
</dbReference>
<sequence length="58" mass="6621">VSEDFDAEDLKSLNISQSFTIVSPESTFIKKLLENRYQITNEQVSVDNDVSLIPVQYL</sequence>
<accession>A0ACA9QR33</accession>
<keyword evidence="2" id="KW-1185">Reference proteome</keyword>